<reference evidence="2 3" key="1">
    <citation type="submission" date="2019-06" db="EMBL/GenBank/DDBJ databases">
        <title>New taxonomy in bacterial strain CC-CFT640, isolated from vineyard.</title>
        <authorList>
            <person name="Lin S.-Y."/>
            <person name="Tsai C.-F."/>
            <person name="Young C.-C."/>
        </authorList>
    </citation>
    <scope>NUCLEOTIDE SEQUENCE [LARGE SCALE GENOMIC DNA]</scope>
    <source>
        <strain evidence="2 3">CC-CFT640</strain>
    </source>
</reference>
<organism evidence="2 3">
    <name type="scientific">Vineibacter terrae</name>
    <dbReference type="NCBI Taxonomy" id="2586908"/>
    <lineage>
        <taxon>Bacteria</taxon>
        <taxon>Pseudomonadati</taxon>
        <taxon>Pseudomonadota</taxon>
        <taxon>Alphaproteobacteria</taxon>
        <taxon>Hyphomicrobiales</taxon>
        <taxon>Vineibacter</taxon>
    </lineage>
</organism>
<dbReference type="Pfam" id="PF09836">
    <property type="entry name" value="DUF2063"/>
    <property type="match status" value="1"/>
</dbReference>
<dbReference type="AlphaFoldDB" id="A0A5C8PC14"/>
<evidence type="ECO:0000259" key="1">
    <source>
        <dbReference type="Pfam" id="PF09836"/>
    </source>
</evidence>
<protein>
    <submittedName>
        <fullName evidence="2">DUF2063 domain-containing protein</fullName>
    </submittedName>
</protein>
<proteinExistence type="predicted"/>
<gene>
    <name evidence="2" type="ORF">FHP25_31485</name>
</gene>
<dbReference type="InterPro" id="IPR018640">
    <property type="entry name" value="DUF2063"/>
</dbReference>
<keyword evidence="3" id="KW-1185">Reference proteome</keyword>
<dbReference type="RefSeq" id="WP_147850975.1">
    <property type="nucleotide sequence ID" value="NZ_VDUZ01000048.1"/>
</dbReference>
<name>A0A5C8PC14_9HYPH</name>
<evidence type="ECO:0000313" key="2">
    <source>
        <dbReference type="EMBL" id="TXL71127.1"/>
    </source>
</evidence>
<dbReference type="OrthoDB" id="4146344at2"/>
<comment type="caution">
    <text evidence="2">The sequence shown here is derived from an EMBL/GenBank/DDBJ whole genome shotgun (WGS) entry which is preliminary data.</text>
</comment>
<dbReference type="EMBL" id="VDUZ01000048">
    <property type="protein sequence ID" value="TXL71127.1"/>
    <property type="molecule type" value="Genomic_DNA"/>
</dbReference>
<accession>A0A5C8PC14</accession>
<evidence type="ECO:0000313" key="3">
    <source>
        <dbReference type="Proteomes" id="UP000321638"/>
    </source>
</evidence>
<sequence length="279" mass="28510">MSAMDAGAMDAGAMDAGTMDAGAMDLGALQRAFRAHLLGEAVPELVVATVSDRIPSAARLRVHRHHVLGSLTAALGATFSTVRGVVGDDFFAGMARAFIIQAPPRGPVLSEHGAGFPGFVDSWPPAGGLPYLADVARLDWALTLAYNAPAARGLTADRLASLPPEALAALRLALRAGVALVSSAYPLDRIWALNHGGQVEGVDLDAGGVDLLVFPRAEDAAFVRLEAGVAALAAALDRGQPLGAAVEHARLRQPGLDAGAALGRLLSLDALSASADNPL</sequence>
<dbReference type="Proteomes" id="UP000321638">
    <property type="component" value="Unassembled WGS sequence"/>
</dbReference>
<feature type="domain" description="Putative DNA-binding" evidence="1">
    <location>
        <begin position="29"/>
        <end position="120"/>
    </location>
</feature>